<dbReference type="Pfam" id="PF00083">
    <property type="entry name" value="Sugar_tr"/>
    <property type="match status" value="1"/>
</dbReference>
<feature type="transmembrane region" description="Helical" evidence="6">
    <location>
        <begin position="85"/>
        <end position="107"/>
    </location>
</feature>
<sequence>MPFYFFCCKRPQTKNEESEKWLRDPRDGAVIIAQHSARLQGQAPRAVPEGIGSFGSAIDMGTSYFDITFKPTEEVTHYTVWPQMLACLSAASYHFPVGAVVAFSAILIPQLEAPNSDFKVTKTDTSWIASLVVLVVPVGALVTGYLVDRIGRLNTIKVGAIPYIIGWVLIATSQNLTMLLVGRCLTGSALAMGPSPAVVYITEVARADLRGALICMGPTMTSLGMVIIYALGAFLHWRTVAWLSIAYCVGPVLFMSLWSPESPIWLISKGRTQDALKSLTYLSRRDKKAGVAEQMLAELLKEHNAKKGQTGQTVQQGSSVARLLKALIRPNGYKPFLLLIFIYFFQQFSGIYITIFYAVSFFEDVGAAIDPYVSTVAIGVVRMVIGLLTSFLLRSFGRRPLYMVSGIGMAASMFVCGYITKEVAAGNMEKSMVPVICVLIYMTLGVTGLMSIPWTMTAELYPLEIRGMAQGLTISLAHVIMFSALKIYPFLEQMLGGAHAVHWLFASASLGSVIFIFIFLPETHKKLLTDIQDYFLNNTIYILSKDKPREVKTEPEKGTELKKINEKEPV</sequence>
<reference evidence="8" key="1">
    <citation type="submission" date="2015-11" db="EMBL/GenBank/DDBJ databases">
        <title>De novo transcriptome assembly of four potential Pierce s Disease insect vectors from Arizona vineyards.</title>
        <authorList>
            <person name="Tassone E.E."/>
        </authorList>
    </citation>
    <scope>NUCLEOTIDE SEQUENCE</scope>
</reference>
<dbReference type="PANTHER" id="PTHR48021">
    <property type="match status" value="1"/>
</dbReference>
<feature type="transmembrane region" description="Helical" evidence="6">
    <location>
        <begin position="127"/>
        <end position="147"/>
    </location>
</feature>
<evidence type="ECO:0000313" key="8">
    <source>
        <dbReference type="EMBL" id="JAT26382.1"/>
    </source>
</evidence>
<gene>
    <name evidence="8" type="ORF">g.26966</name>
</gene>
<protein>
    <recommendedName>
        <fullName evidence="7">Major facilitator superfamily (MFS) profile domain-containing protein</fullName>
    </recommendedName>
</protein>
<dbReference type="Gene3D" id="1.20.1250.20">
    <property type="entry name" value="MFS general substrate transporter like domains"/>
    <property type="match status" value="1"/>
</dbReference>
<feature type="transmembrane region" description="Helical" evidence="6">
    <location>
        <begin position="371"/>
        <end position="393"/>
    </location>
</feature>
<feature type="region of interest" description="Disordered" evidence="5">
    <location>
        <begin position="548"/>
        <end position="570"/>
    </location>
</feature>
<dbReference type="SUPFAM" id="SSF103473">
    <property type="entry name" value="MFS general substrate transporter"/>
    <property type="match status" value="1"/>
</dbReference>
<evidence type="ECO:0000256" key="4">
    <source>
        <dbReference type="ARBA" id="ARBA00023136"/>
    </source>
</evidence>
<evidence type="ECO:0000259" key="7">
    <source>
        <dbReference type="PROSITE" id="PS50850"/>
    </source>
</evidence>
<dbReference type="InterPro" id="IPR005828">
    <property type="entry name" value="MFS_sugar_transport-like"/>
</dbReference>
<feature type="transmembrane region" description="Helical" evidence="6">
    <location>
        <begin position="154"/>
        <end position="172"/>
    </location>
</feature>
<dbReference type="EMBL" id="GEBQ01013595">
    <property type="protein sequence ID" value="JAT26382.1"/>
    <property type="molecule type" value="Transcribed_RNA"/>
</dbReference>
<dbReference type="GO" id="GO:0022857">
    <property type="term" value="F:transmembrane transporter activity"/>
    <property type="evidence" value="ECO:0007669"/>
    <property type="project" value="InterPro"/>
</dbReference>
<feature type="transmembrane region" description="Helical" evidence="6">
    <location>
        <begin position="468"/>
        <end position="488"/>
    </location>
</feature>
<dbReference type="AlphaFoldDB" id="A0A1B6LRS5"/>
<keyword evidence="2 6" id="KW-0812">Transmembrane</keyword>
<evidence type="ECO:0000256" key="6">
    <source>
        <dbReference type="SAM" id="Phobius"/>
    </source>
</evidence>
<name>A0A1B6LRS5_9HEMI</name>
<dbReference type="PROSITE" id="PS50850">
    <property type="entry name" value="MFS"/>
    <property type="match status" value="1"/>
</dbReference>
<feature type="transmembrane region" description="Helical" evidence="6">
    <location>
        <begin position="336"/>
        <end position="359"/>
    </location>
</feature>
<dbReference type="InterPro" id="IPR036259">
    <property type="entry name" value="MFS_trans_sf"/>
</dbReference>
<comment type="subcellular location">
    <subcellularLocation>
        <location evidence="1">Membrane</location>
        <topology evidence="1">Multi-pass membrane protein</topology>
    </subcellularLocation>
</comment>
<dbReference type="InterPro" id="IPR050549">
    <property type="entry name" value="MFS_Trehalose_Transporter"/>
</dbReference>
<dbReference type="GO" id="GO:0016020">
    <property type="term" value="C:membrane"/>
    <property type="evidence" value="ECO:0007669"/>
    <property type="project" value="UniProtKB-SubCell"/>
</dbReference>
<feature type="domain" description="Major facilitator superfamily (MFS) profile" evidence="7">
    <location>
        <begin position="84"/>
        <end position="524"/>
    </location>
</feature>
<keyword evidence="3 6" id="KW-1133">Transmembrane helix</keyword>
<feature type="transmembrane region" description="Helical" evidence="6">
    <location>
        <begin position="240"/>
        <end position="259"/>
    </location>
</feature>
<evidence type="ECO:0000256" key="1">
    <source>
        <dbReference type="ARBA" id="ARBA00004141"/>
    </source>
</evidence>
<accession>A0A1B6LRS5</accession>
<evidence type="ECO:0000256" key="2">
    <source>
        <dbReference type="ARBA" id="ARBA00022692"/>
    </source>
</evidence>
<proteinExistence type="predicted"/>
<feature type="transmembrane region" description="Helical" evidence="6">
    <location>
        <begin position="500"/>
        <end position="520"/>
    </location>
</feature>
<dbReference type="FunFam" id="1.20.1250.20:FF:000249">
    <property type="entry name" value="facilitated trehalose transporter Tret1"/>
    <property type="match status" value="1"/>
</dbReference>
<organism evidence="8">
    <name type="scientific">Graphocephala atropunctata</name>
    <dbReference type="NCBI Taxonomy" id="36148"/>
    <lineage>
        <taxon>Eukaryota</taxon>
        <taxon>Metazoa</taxon>
        <taxon>Ecdysozoa</taxon>
        <taxon>Arthropoda</taxon>
        <taxon>Hexapoda</taxon>
        <taxon>Insecta</taxon>
        <taxon>Pterygota</taxon>
        <taxon>Neoptera</taxon>
        <taxon>Paraneoptera</taxon>
        <taxon>Hemiptera</taxon>
        <taxon>Auchenorrhyncha</taxon>
        <taxon>Membracoidea</taxon>
        <taxon>Cicadellidae</taxon>
        <taxon>Cicadellinae</taxon>
        <taxon>Cicadellini</taxon>
        <taxon>Graphocephala</taxon>
    </lineage>
</organism>
<dbReference type="PANTHER" id="PTHR48021:SF24">
    <property type="entry name" value="MAJOR FACILITATOR SUPERFAMILY (MFS) PROFILE DOMAIN-CONTAINING PROTEIN"/>
    <property type="match status" value="1"/>
</dbReference>
<dbReference type="InterPro" id="IPR020846">
    <property type="entry name" value="MFS_dom"/>
</dbReference>
<feature type="transmembrane region" description="Helical" evidence="6">
    <location>
        <begin position="400"/>
        <end position="420"/>
    </location>
</feature>
<feature type="transmembrane region" description="Helical" evidence="6">
    <location>
        <begin position="213"/>
        <end position="234"/>
    </location>
</feature>
<keyword evidence="4 6" id="KW-0472">Membrane</keyword>
<evidence type="ECO:0000256" key="3">
    <source>
        <dbReference type="ARBA" id="ARBA00022989"/>
    </source>
</evidence>
<feature type="transmembrane region" description="Helical" evidence="6">
    <location>
        <begin position="432"/>
        <end position="456"/>
    </location>
</feature>
<evidence type="ECO:0000256" key="5">
    <source>
        <dbReference type="SAM" id="MobiDB-lite"/>
    </source>
</evidence>